<feature type="domain" description="Carrier" evidence="4">
    <location>
        <begin position="21"/>
        <end position="96"/>
    </location>
</feature>
<dbReference type="Gene3D" id="1.10.1200.10">
    <property type="entry name" value="ACP-like"/>
    <property type="match status" value="1"/>
</dbReference>
<dbReference type="Proteomes" id="UP000247346">
    <property type="component" value="Unassembled WGS sequence"/>
</dbReference>
<comment type="caution">
    <text evidence="5">The sequence shown here is derived from an EMBL/GenBank/DDBJ whole genome shotgun (WGS) entry which is preliminary data.</text>
</comment>
<dbReference type="GO" id="GO:0005737">
    <property type="term" value="C:cytoplasm"/>
    <property type="evidence" value="ECO:0007669"/>
    <property type="project" value="TreeGrafter"/>
</dbReference>
<dbReference type="InterPro" id="IPR009081">
    <property type="entry name" value="PP-bd_ACP"/>
</dbReference>
<organism evidence="5 6">
    <name type="scientific">Xanthomonas sacchari</name>
    <dbReference type="NCBI Taxonomy" id="56458"/>
    <lineage>
        <taxon>Bacteria</taxon>
        <taxon>Pseudomonadati</taxon>
        <taxon>Pseudomonadota</taxon>
        <taxon>Gammaproteobacteria</taxon>
        <taxon>Lysobacterales</taxon>
        <taxon>Lysobacteraceae</taxon>
        <taxon>Xanthomonas</taxon>
    </lineage>
</organism>
<keyword evidence="1" id="KW-0596">Phosphopantetheine</keyword>
<dbReference type="FunFam" id="1.10.1200.10:FF:000016">
    <property type="entry name" value="Non-ribosomal peptide synthase"/>
    <property type="match status" value="1"/>
</dbReference>
<accession>A0A2P5YYB5</accession>
<evidence type="ECO:0000256" key="3">
    <source>
        <dbReference type="SAM" id="Coils"/>
    </source>
</evidence>
<sequence>MDRKALPVPGQAAVASRAYEAPVGEVEQAIATIWQELLGLEQIGRQDNFFELGGHSLLVMQLVIRIREQFQVDVVLRALFERPTLMELAAAVDELQKTVFLGDELERMQRELDSLSEEELREMLDRESIND</sequence>
<dbReference type="InterPro" id="IPR036736">
    <property type="entry name" value="ACP-like_sf"/>
</dbReference>
<keyword evidence="2" id="KW-0597">Phosphoprotein</keyword>
<dbReference type="PANTHER" id="PTHR45527">
    <property type="entry name" value="NONRIBOSOMAL PEPTIDE SYNTHETASE"/>
    <property type="match status" value="1"/>
</dbReference>
<evidence type="ECO:0000313" key="5">
    <source>
        <dbReference type="EMBL" id="PPU79425.1"/>
    </source>
</evidence>
<dbReference type="SUPFAM" id="SSF47336">
    <property type="entry name" value="ACP-like"/>
    <property type="match status" value="1"/>
</dbReference>
<keyword evidence="3" id="KW-0175">Coiled coil</keyword>
<proteinExistence type="predicted"/>
<dbReference type="AlphaFoldDB" id="A0A2P5YYB5"/>
<reference evidence="5 6" key="1">
    <citation type="submission" date="2016-08" db="EMBL/GenBank/DDBJ databases">
        <authorList>
            <person name="Seilhamer J.J."/>
        </authorList>
    </citation>
    <scope>NUCLEOTIDE SEQUENCE [LARGE SCALE GENOMIC DNA]</scope>
    <source>
        <strain evidence="5 6">CFBP4641</strain>
    </source>
</reference>
<protein>
    <recommendedName>
        <fullName evidence="4">Carrier domain-containing protein</fullName>
    </recommendedName>
</protein>
<evidence type="ECO:0000256" key="1">
    <source>
        <dbReference type="ARBA" id="ARBA00022450"/>
    </source>
</evidence>
<dbReference type="SMART" id="SM00823">
    <property type="entry name" value="PKS_PP"/>
    <property type="match status" value="1"/>
</dbReference>
<dbReference type="EMBL" id="MDEK01000038">
    <property type="protein sequence ID" value="PPU79425.1"/>
    <property type="molecule type" value="Genomic_DNA"/>
</dbReference>
<dbReference type="GO" id="GO:0044550">
    <property type="term" value="P:secondary metabolite biosynthetic process"/>
    <property type="evidence" value="ECO:0007669"/>
    <property type="project" value="TreeGrafter"/>
</dbReference>
<name>A0A2P5YYB5_9XANT</name>
<dbReference type="GO" id="GO:0043041">
    <property type="term" value="P:amino acid activation for nonribosomal peptide biosynthetic process"/>
    <property type="evidence" value="ECO:0007669"/>
    <property type="project" value="TreeGrafter"/>
</dbReference>
<dbReference type="InterPro" id="IPR020806">
    <property type="entry name" value="PKS_PP-bd"/>
</dbReference>
<evidence type="ECO:0000313" key="6">
    <source>
        <dbReference type="Proteomes" id="UP000247346"/>
    </source>
</evidence>
<dbReference type="Pfam" id="PF00550">
    <property type="entry name" value="PP-binding"/>
    <property type="match status" value="1"/>
</dbReference>
<evidence type="ECO:0000259" key="4">
    <source>
        <dbReference type="PROSITE" id="PS50075"/>
    </source>
</evidence>
<dbReference type="GO" id="GO:0072330">
    <property type="term" value="P:monocarboxylic acid biosynthetic process"/>
    <property type="evidence" value="ECO:0007669"/>
    <property type="project" value="UniProtKB-ARBA"/>
</dbReference>
<dbReference type="PANTHER" id="PTHR45527:SF1">
    <property type="entry name" value="FATTY ACID SYNTHASE"/>
    <property type="match status" value="1"/>
</dbReference>
<feature type="coiled-coil region" evidence="3">
    <location>
        <begin position="98"/>
        <end position="125"/>
    </location>
</feature>
<dbReference type="GO" id="GO:0031177">
    <property type="term" value="F:phosphopantetheine binding"/>
    <property type="evidence" value="ECO:0007669"/>
    <property type="project" value="InterPro"/>
</dbReference>
<dbReference type="PROSITE" id="PS50075">
    <property type="entry name" value="CARRIER"/>
    <property type="match status" value="1"/>
</dbReference>
<evidence type="ECO:0000256" key="2">
    <source>
        <dbReference type="ARBA" id="ARBA00022553"/>
    </source>
</evidence>
<gene>
    <name evidence="5" type="ORF">XsacCFBP4641_20715</name>
</gene>